<evidence type="ECO:0000259" key="10">
    <source>
        <dbReference type="PROSITE" id="PS51096"/>
    </source>
</evidence>
<organism evidence="12 13">
    <name type="scientific">Enterococcus camelliae</name>
    <dbReference type="NCBI Taxonomy" id="453959"/>
    <lineage>
        <taxon>Bacteria</taxon>
        <taxon>Bacillati</taxon>
        <taxon>Bacillota</taxon>
        <taxon>Bacilli</taxon>
        <taxon>Lactobacillales</taxon>
        <taxon>Enterococcaceae</taxon>
        <taxon>Enterococcus</taxon>
    </lineage>
</organism>
<accession>A0ABW5TGZ8</accession>
<keyword evidence="5" id="KW-0762">Sugar transport</keyword>
<evidence type="ECO:0000256" key="9">
    <source>
        <dbReference type="SAM" id="MobiDB-lite"/>
    </source>
</evidence>
<dbReference type="RefSeq" id="WP_379978679.1">
    <property type="nucleotide sequence ID" value="NZ_JBHUMO010000001.1"/>
</dbReference>
<comment type="caution">
    <text evidence="12">The sequence shown here is derived from an EMBL/GenBank/DDBJ whole genome shotgun (WGS) entry which is preliminary data.</text>
</comment>
<keyword evidence="3" id="KW-0963">Cytoplasm</keyword>
<name>A0ABW5TGZ8_9ENTE</name>
<proteinExistence type="predicted"/>
<keyword evidence="6" id="KW-0808">Transferase</keyword>
<keyword evidence="4" id="KW-0597">Phosphoprotein</keyword>
<evidence type="ECO:0000313" key="12">
    <source>
        <dbReference type="EMBL" id="MFD2727848.1"/>
    </source>
</evidence>
<dbReference type="Pfam" id="PF03610">
    <property type="entry name" value="EIIA-man"/>
    <property type="match status" value="1"/>
</dbReference>
<comment type="subcellular location">
    <subcellularLocation>
        <location evidence="1">Cytoplasm</location>
    </subcellularLocation>
</comment>
<evidence type="ECO:0000256" key="8">
    <source>
        <dbReference type="ARBA" id="ARBA00022777"/>
    </source>
</evidence>
<evidence type="ECO:0000313" key="13">
    <source>
        <dbReference type="Proteomes" id="UP001597427"/>
    </source>
</evidence>
<keyword evidence="8" id="KW-0418">Kinase</keyword>
<dbReference type="InterPro" id="IPR004701">
    <property type="entry name" value="PTS_EIIA_man-typ"/>
</dbReference>
<evidence type="ECO:0000256" key="7">
    <source>
        <dbReference type="ARBA" id="ARBA00022683"/>
    </source>
</evidence>
<keyword evidence="2" id="KW-0813">Transport</keyword>
<protein>
    <submittedName>
        <fullName evidence="12">PTS mannose/fructose/sorbose transporter subunit IIAB</fullName>
    </submittedName>
</protein>
<dbReference type="SUPFAM" id="SSF53062">
    <property type="entry name" value="PTS system fructose IIA component-like"/>
    <property type="match status" value="1"/>
</dbReference>
<feature type="domain" description="PTS EIIA type-4" evidence="10">
    <location>
        <begin position="1"/>
        <end position="122"/>
    </location>
</feature>
<evidence type="ECO:0000256" key="2">
    <source>
        <dbReference type="ARBA" id="ARBA00022448"/>
    </source>
</evidence>
<feature type="domain" description="PTS EIIB type-4" evidence="11">
    <location>
        <begin position="167"/>
        <end position="328"/>
    </location>
</feature>
<evidence type="ECO:0000259" key="11">
    <source>
        <dbReference type="PROSITE" id="PS51101"/>
    </source>
</evidence>
<dbReference type="Proteomes" id="UP001597427">
    <property type="component" value="Unassembled WGS sequence"/>
</dbReference>
<dbReference type="PROSITE" id="PS51096">
    <property type="entry name" value="PTS_EIIA_TYPE_4"/>
    <property type="match status" value="1"/>
</dbReference>
<dbReference type="InterPro" id="IPR004720">
    <property type="entry name" value="PTS_IIB_sorbose-sp"/>
</dbReference>
<keyword evidence="13" id="KW-1185">Reference proteome</keyword>
<reference evidence="13" key="1">
    <citation type="journal article" date="2019" name="Int. J. Syst. Evol. Microbiol.">
        <title>The Global Catalogue of Microorganisms (GCM) 10K type strain sequencing project: providing services to taxonomists for standard genome sequencing and annotation.</title>
        <authorList>
            <consortium name="The Broad Institute Genomics Platform"/>
            <consortium name="The Broad Institute Genome Sequencing Center for Infectious Disease"/>
            <person name="Wu L."/>
            <person name="Ma J."/>
        </authorList>
    </citation>
    <scope>NUCLEOTIDE SEQUENCE [LARGE SCALE GENOMIC DNA]</scope>
    <source>
        <strain evidence="13">TISTR 932</strain>
    </source>
</reference>
<evidence type="ECO:0000256" key="1">
    <source>
        <dbReference type="ARBA" id="ARBA00004496"/>
    </source>
</evidence>
<evidence type="ECO:0000256" key="3">
    <source>
        <dbReference type="ARBA" id="ARBA00022490"/>
    </source>
</evidence>
<evidence type="ECO:0000256" key="4">
    <source>
        <dbReference type="ARBA" id="ARBA00022553"/>
    </source>
</evidence>
<evidence type="ECO:0000256" key="6">
    <source>
        <dbReference type="ARBA" id="ARBA00022679"/>
    </source>
</evidence>
<dbReference type="Gene3D" id="3.40.35.10">
    <property type="entry name" value="Phosphotransferase system, sorbose subfamily IIB component"/>
    <property type="match status" value="1"/>
</dbReference>
<sequence length="328" mass="36132">MKKFAIASHEKMALGIQSTLELFVGKDLDITYMAAYVEGLPDIDAQIATFFDNIHEEDQVVIFTDMFGGSVNQKITLAAKDRTNVFIVAGFNLPVMIEIIYGAEIYTDKLLRDLLENGRQAMQLVETDFSKVSGESTENGMNESKPDTPTETNVLRSAPVQDVGGATIKIPTTLRVDERLIHGQIAMVWSRELHLQGILVANDEAADNETQQMALKMAVPAGIPMLVRSLEDAATILKDPRAQHRRLLVLVRTVADALALAERVPNMSYINVGNVGKSVEGEKEILTQFVMLTPNELASLKKLVAIYPETALQNLPSDKKEMAQSFVS</sequence>
<dbReference type="InterPro" id="IPR036662">
    <property type="entry name" value="PTS_EIIA_man-typ_sf"/>
</dbReference>
<keyword evidence="7" id="KW-0598">Phosphotransferase system</keyword>
<dbReference type="Pfam" id="PF03830">
    <property type="entry name" value="PTSIIB_sorb"/>
    <property type="match status" value="1"/>
</dbReference>
<dbReference type="PANTHER" id="PTHR33799">
    <property type="entry name" value="PTS PERMEASE-RELATED-RELATED"/>
    <property type="match status" value="1"/>
</dbReference>
<dbReference type="InterPro" id="IPR051471">
    <property type="entry name" value="Bacterial_PTS_sugar_comp"/>
</dbReference>
<dbReference type="PROSITE" id="PS51101">
    <property type="entry name" value="PTS_EIIB_TYPE_4"/>
    <property type="match status" value="1"/>
</dbReference>
<feature type="region of interest" description="Disordered" evidence="9">
    <location>
        <begin position="133"/>
        <end position="153"/>
    </location>
</feature>
<gene>
    <name evidence="12" type="ORF">ACFSR0_00125</name>
</gene>
<dbReference type="EMBL" id="JBHUMO010000001">
    <property type="protein sequence ID" value="MFD2727848.1"/>
    <property type="molecule type" value="Genomic_DNA"/>
</dbReference>
<evidence type="ECO:0000256" key="5">
    <source>
        <dbReference type="ARBA" id="ARBA00022597"/>
    </source>
</evidence>
<dbReference type="Gene3D" id="3.40.50.510">
    <property type="entry name" value="Phosphotransferase system, mannose-type IIA component"/>
    <property type="match status" value="1"/>
</dbReference>
<dbReference type="PANTHER" id="PTHR33799:SF1">
    <property type="entry name" value="PTS SYSTEM MANNOSE-SPECIFIC EIIAB COMPONENT-RELATED"/>
    <property type="match status" value="1"/>
</dbReference>
<dbReference type="InterPro" id="IPR036667">
    <property type="entry name" value="PTS_IIB_sorbose-sp_sf"/>
</dbReference>
<dbReference type="SUPFAM" id="SSF52728">
    <property type="entry name" value="PTS IIb component"/>
    <property type="match status" value="1"/>
</dbReference>